<evidence type="ECO:0000313" key="2">
    <source>
        <dbReference type="EMBL" id="GEA83256.1"/>
    </source>
</evidence>
<keyword evidence="3" id="KW-1185">Reference proteome</keyword>
<organism evidence="2 3">
    <name type="scientific">Cellulomonas gelida</name>
    <dbReference type="NCBI Taxonomy" id="1712"/>
    <lineage>
        <taxon>Bacteria</taxon>
        <taxon>Bacillati</taxon>
        <taxon>Actinomycetota</taxon>
        <taxon>Actinomycetes</taxon>
        <taxon>Micrococcales</taxon>
        <taxon>Cellulomonadaceae</taxon>
        <taxon>Cellulomonas</taxon>
    </lineage>
</organism>
<feature type="compositionally biased region" description="Low complexity" evidence="1">
    <location>
        <begin position="43"/>
        <end position="56"/>
    </location>
</feature>
<feature type="compositionally biased region" description="Basic residues" evidence="1">
    <location>
        <begin position="28"/>
        <end position="42"/>
    </location>
</feature>
<dbReference type="RefSeq" id="WP_170210869.1">
    <property type="nucleotide sequence ID" value="NZ_BJLQ01000003.1"/>
</dbReference>
<protein>
    <submittedName>
        <fullName evidence="2">Uncharacterized protein</fullName>
    </submittedName>
</protein>
<feature type="region of interest" description="Disordered" evidence="1">
    <location>
        <begin position="20"/>
        <end position="59"/>
    </location>
</feature>
<dbReference type="EMBL" id="BJLQ01000003">
    <property type="protein sequence ID" value="GEA83256.1"/>
    <property type="molecule type" value="Genomic_DNA"/>
</dbReference>
<name>A0A4Y3KHY2_9CELL</name>
<proteinExistence type="predicted"/>
<evidence type="ECO:0000256" key="1">
    <source>
        <dbReference type="SAM" id="MobiDB-lite"/>
    </source>
</evidence>
<evidence type="ECO:0000313" key="3">
    <source>
        <dbReference type="Proteomes" id="UP000320461"/>
    </source>
</evidence>
<dbReference type="AlphaFoldDB" id="A0A4Y3KHY2"/>
<sequence>MSELWDIEAELTYRLQQAATDLRDARSRTRSGGRAAARRHGRSPGAAGPAGTTTSAVRRAFGGVTRGWSLRGSGAWSAAR</sequence>
<accession>A0A4Y3KHY2</accession>
<gene>
    <name evidence="2" type="ORF">CGE01nite_05070</name>
</gene>
<comment type="caution">
    <text evidence="2">The sequence shown here is derived from an EMBL/GenBank/DDBJ whole genome shotgun (WGS) entry which is preliminary data.</text>
</comment>
<reference evidence="2 3" key="1">
    <citation type="submission" date="2019-06" db="EMBL/GenBank/DDBJ databases">
        <title>Whole genome shotgun sequence of Cellulomonas gelida NBRC 3748.</title>
        <authorList>
            <person name="Hosoyama A."/>
            <person name="Uohara A."/>
            <person name="Ohji S."/>
            <person name="Ichikawa N."/>
        </authorList>
    </citation>
    <scope>NUCLEOTIDE SEQUENCE [LARGE SCALE GENOMIC DNA]</scope>
    <source>
        <strain evidence="2 3">NBRC 3748</strain>
    </source>
</reference>
<dbReference type="Proteomes" id="UP000320461">
    <property type="component" value="Unassembled WGS sequence"/>
</dbReference>